<dbReference type="AlphaFoldDB" id="A0AAE0ZZS0"/>
<comment type="caution">
    <text evidence="1">The sequence shown here is derived from an EMBL/GenBank/DDBJ whole genome shotgun (WGS) entry which is preliminary data.</text>
</comment>
<dbReference type="EMBL" id="JAWDGP010002946">
    <property type="protein sequence ID" value="KAK3778465.1"/>
    <property type="molecule type" value="Genomic_DNA"/>
</dbReference>
<accession>A0AAE0ZZS0</accession>
<name>A0AAE0ZZS0_9GAST</name>
<dbReference type="Proteomes" id="UP001283361">
    <property type="component" value="Unassembled WGS sequence"/>
</dbReference>
<evidence type="ECO:0000313" key="2">
    <source>
        <dbReference type="Proteomes" id="UP001283361"/>
    </source>
</evidence>
<proteinExistence type="predicted"/>
<gene>
    <name evidence="1" type="ORF">RRG08_066854</name>
</gene>
<reference evidence="1" key="1">
    <citation type="journal article" date="2023" name="G3 (Bethesda)">
        <title>A reference genome for the long-term kleptoplast-retaining sea slug Elysia crispata morphotype clarki.</title>
        <authorList>
            <person name="Eastman K.E."/>
            <person name="Pendleton A.L."/>
            <person name="Shaikh M.A."/>
            <person name="Suttiyut T."/>
            <person name="Ogas R."/>
            <person name="Tomko P."/>
            <person name="Gavelis G."/>
            <person name="Widhalm J.R."/>
            <person name="Wisecaver J.H."/>
        </authorList>
    </citation>
    <scope>NUCLEOTIDE SEQUENCE</scope>
    <source>
        <strain evidence="1">ECLA1</strain>
    </source>
</reference>
<keyword evidence="2" id="KW-1185">Reference proteome</keyword>
<organism evidence="1 2">
    <name type="scientific">Elysia crispata</name>
    <name type="common">lettuce slug</name>
    <dbReference type="NCBI Taxonomy" id="231223"/>
    <lineage>
        <taxon>Eukaryota</taxon>
        <taxon>Metazoa</taxon>
        <taxon>Spiralia</taxon>
        <taxon>Lophotrochozoa</taxon>
        <taxon>Mollusca</taxon>
        <taxon>Gastropoda</taxon>
        <taxon>Heterobranchia</taxon>
        <taxon>Euthyneura</taxon>
        <taxon>Panpulmonata</taxon>
        <taxon>Sacoglossa</taxon>
        <taxon>Placobranchoidea</taxon>
        <taxon>Plakobranchidae</taxon>
        <taxon>Elysia</taxon>
    </lineage>
</organism>
<evidence type="ECO:0000313" key="1">
    <source>
        <dbReference type="EMBL" id="KAK3778465.1"/>
    </source>
</evidence>
<sequence length="54" mass="5809">WSRRREPVEVAEAERFGGRAKLGAGLPGGGLLSILALRETGMVVEGADEEAEWK</sequence>
<feature type="non-terminal residue" evidence="1">
    <location>
        <position position="1"/>
    </location>
</feature>
<protein>
    <submittedName>
        <fullName evidence="1">Uncharacterized protein</fullName>
    </submittedName>
</protein>